<dbReference type="Pfam" id="PF00005">
    <property type="entry name" value="ABC_tran"/>
    <property type="match status" value="1"/>
</dbReference>
<proteinExistence type="predicted"/>
<dbReference type="InterPro" id="IPR003439">
    <property type="entry name" value="ABC_transporter-like_ATP-bd"/>
</dbReference>
<dbReference type="InterPro" id="IPR004606">
    <property type="entry name" value="Mop_domain"/>
</dbReference>
<dbReference type="PROSITE" id="PS50893">
    <property type="entry name" value="ABC_TRANSPORTER_2"/>
    <property type="match status" value="1"/>
</dbReference>
<evidence type="ECO:0000256" key="3">
    <source>
        <dbReference type="ARBA" id="ARBA00022505"/>
    </source>
</evidence>
<keyword evidence="8" id="KW-0472">Membrane</keyword>
<dbReference type="SUPFAM" id="SSF52540">
    <property type="entry name" value="P-loop containing nucleoside triphosphate hydrolases"/>
    <property type="match status" value="1"/>
</dbReference>
<keyword evidence="7" id="KW-1278">Translocase</keyword>
<dbReference type="PROSITE" id="PS00211">
    <property type="entry name" value="ABC_TRANSPORTER_1"/>
    <property type="match status" value="1"/>
</dbReference>
<keyword evidence="3 9" id="KW-0500">Molybdenum</keyword>
<evidence type="ECO:0000313" key="13">
    <source>
        <dbReference type="Proteomes" id="UP000095143"/>
    </source>
</evidence>
<dbReference type="InterPro" id="IPR011868">
    <property type="entry name" value="ModC_ABC_ATP-bd"/>
</dbReference>
<dbReference type="STRING" id="158627.BW687_07765"/>
<keyword evidence="4" id="KW-0997">Cell inner membrane</keyword>
<dbReference type="PROSITE" id="PS51866">
    <property type="entry name" value="MOP"/>
    <property type="match status" value="1"/>
</dbReference>
<dbReference type="OrthoDB" id="9802264at2"/>
<dbReference type="GO" id="GO:0016887">
    <property type="term" value="F:ATP hydrolysis activity"/>
    <property type="evidence" value="ECO:0007669"/>
    <property type="project" value="InterPro"/>
</dbReference>
<accession>A0A1C2DRB0</accession>
<feature type="domain" description="Mop" evidence="11">
    <location>
        <begin position="297"/>
        <end position="362"/>
    </location>
</feature>
<keyword evidence="2" id="KW-1003">Cell membrane</keyword>
<evidence type="ECO:0000256" key="9">
    <source>
        <dbReference type="PROSITE-ProRule" id="PRU01213"/>
    </source>
</evidence>
<reference evidence="12 13" key="1">
    <citation type="submission" date="2016-08" db="EMBL/GenBank/DDBJ databases">
        <title>Whole genome sequence of Pseudomonas graminis strain UASWS1507, a potential biological control agent for agriculture.</title>
        <authorList>
            <person name="Crovadore J."/>
            <person name="Calmin G."/>
            <person name="Chablais R."/>
            <person name="Cochard B."/>
            <person name="Lefort F."/>
        </authorList>
    </citation>
    <scope>NUCLEOTIDE SEQUENCE [LARGE SCALE GENOMIC DNA]</scope>
    <source>
        <strain evidence="12 13">UASWS1507</strain>
    </source>
</reference>
<gene>
    <name evidence="12" type="ORF">BBI10_17425</name>
</gene>
<dbReference type="InterPro" id="IPR017871">
    <property type="entry name" value="ABC_transporter-like_CS"/>
</dbReference>
<evidence type="ECO:0000256" key="4">
    <source>
        <dbReference type="ARBA" id="ARBA00022519"/>
    </source>
</evidence>
<dbReference type="Gene3D" id="2.40.50.100">
    <property type="match status" value="1"/>
</dbReference>
<dbReference type="NCBIfam" id="TIGR02142">
    <property type="entry name" value="modC_ABC"/>
    <property type="match status" value="1"/>
</dbReference>
<dbReference type="InterPro" id="IPR003593">
    <property type="entry name" value="AAA+_ATPase"/>
</dbReference>
<sequence>MSAKIEVRLQVNYAEFVLDVDLHLPGRGVSALYGHSGSGKTTCLRCIAGLEKAADGYIRVNGEVWQDSANNIFLPPHKRPLGYVFQEASLFPHLDVEGNLRFGLKRIPERDRRITLQQATSLLGIDHLLQRAPDKLSGGERQRVGIARALLTSPRLLLMDEPLAALDAQRKSEILPYLERLHDELDIPLIYVSHAQDEVARLADHLVLLSDGKALASGPIGETLARLDLPLAMGDDAGVVIEGSVQAYDAAYQLITVRLPRSELSIRVAHSALLPGKPLRLKVQARDVSLSLQPDAQSSILNRLPVTVIEEIAADNTAHVLVRLDADGSPLLARITRYSRDQLQLAPGQTLWAQIKSVALLA</sequence>
<dbReference type="InterPro" id="IPR005116">
    <property type="entry name" value="Transp-assoc_OB_typ1"/>
</dbReference>
<comment type="caution">
    <text evidence="12">The sequence shown here is derived from an EMBL/GenBank/DDBJ whole genome shotgun (WGS) entry which is preliminary data.</text>
</comment>
<dbReference type="Gene3D" id="3.40.50.300">
    <property type="entry name" value="P-loop containing nucleotide triphosphate hydrolases"/>
    <property type="match status" value="1"/>
</dbReference>
<evidence type="ECO:0000256" key="1">
    <source>
        <dbReference type="ARBA" id="ARBA00022448"/>
    </source>
</evidence>
<dbReference type="Pfam" id="PF03459">
    <property type="entry name" value="TOBE"/>
    <property type="match status" value="1"/>
</dbReference>
<dbReference type="GO" id="GO:0140359">
    <property type="term" value="F:ABC-type transporter activity"/>
    <property type="evidence" value="ECO:0007669"/>
    <property type="project" value="InterPro"/>
</dbReference>
<dbReference type="GO" id="GO:0005524">
    <property type="term" value="F:ATP binding"/>
    <property type="evidence" value="ECO:0007669"/>
    <property type="project" value="UniProtKB-KW"/>
</dbReference>
<dbReference type="PANTHER" id="PTHR43514">
    <property type="entry name" value="ABC TRANSPORTER I FAMILY MEMBER 10"/>
    <property type="match status" value="1"/>
</dbReference>
<dbReference type="InterPro" id="IPR027417">
    <property type="entry name" value="P-loop_NTPase"/>
</dbReference>
<dbReference type="AlphaFoldDB" id="A0A1C2DRB0"/>
<keyword evidence="6 12" id="KW-0067">ATP-binding</keyword>
<keyword evidence="1" id="KW-0813">Transport</keyword>
<evidence type="ECO:0000259" key="11">
    <source>
        <dbReference type="PROSITE" id="PS51866"/>
    </source>
</evidence>
<organism evidence="12 13">
    <name type="scientific">Pseudomonas graminis</name>
    <dbReference type="NCBI Taxonomy" id="158627"/>
    <lineage>
        <taxon>Bacteria</taxon>
        <taxon>Pseudomonadati</taxon>
        <taxon>Pseudomonadota</taxon>
        <taxon>Gammaproteobacteria</taxon>
        <taxon>Pseudomonadales</taxon>
        <taxon>Pseudomonadaceae</taxon>
        <taxon>Pseudomonas</taxon>
    </lineage>
</organism>
<dbReference type="GO" id="GO:0016020">
    <property type="term" value="C:membrane"/>
    <property type="evidence" value="ECO:0007669"/>
    <property type="project" value="InterPro"/>
</dbReference>
<evidence type="ECO:0000256" key="8">
    <source>
        <dbReference type="ARBA" id="ARBA00023136"/>
    </source>
</evidence>
<feature type="domain" description="ABC transporter" evidence="10">
    <location>
        <begin position="2"/>
        <end position="236"/>
    </location>
</feature>
<keyword evidence="5" id="KW-0547">Nucleotide-binding</keyword>
<evidence type="ECO:0000256" key="5">
    <source>
        <dbReference type="ARBA" id="ARBA00022741"/>
    </source>
</evidence>
<dbReference type="FunFam" id="3.40.50.300:FF:000634">
    <property type="entry name" value="Molybdenum import ATP-binding protein ModC"/>
    <property type="match status" value="1"/>
</dbReference>
<dbReference type="Proteomes" id="UP000095143">
    <property type="component" value="Unassembled WGS sequence"/>
</dbReference>
<evidence type="ECO:0000256" key="7">
    <source>
        <dbReference type="ARBA" id="ARBA00022967"/>
    </source>
</evidence>
<dbReference type="InterPro" id="IPR050334">
    <property type="entry name" value="Molybdenum_import_ModC"/>
</dbReference>
<dbReference type="GO" id="GO:0015098">
    <property type="term" value="F:molybdate ion transmembrane transporter activity"/>
    <property type="evidence" value="ECO:0007669"/>
    <property type="project" value="InterPro"/>
</dbReference>
<evidence type="ECO:0000256" key="2">
    <source>
        <dbReference type="ARBA" id="ARBA00022475"/>
    </source>
</evidence>
<dbReference type="EMBL" id="MDEN01000065">
    <property type="protein sequence ID" value="OCX17300.1"/>
    <property type="molecule type" value="Genomic_DNA"/>
</dbReference>
<name>A0A1C2DRB0_9PSED</name>
<evidence type="ECO:0000313" key="12">
    <source>
        <dbReference type="EMBL" id="OCX17300.1"/>
    </source>
</evidence>
<dbReference type="SMART" id="SM00382">
    <property type="entry name" value="AAA"/>
    <property type="match status" value="1"/>
</dbReference>
<dbReference type="InterPro" id="IPR008995">
    <property type="entry name" value="Mo/tungstate-bd_C_term_dom"/>
</dbReference>
<evidence type="ECO:0000256" key="6">
    <source>
        <dbReference type="ARBA" id="ARBA00022840"/>
    </source>
</evidence>
<dbReference type="SUPFAM" id="SSF50331">
    <property type="entry name" value="MOP-like"/>
    <property type="match status" value="1"/>
</dbReference>
<dbReference type="RefSeq" id="WP_065990499.1">
    <property type="nucleotide sequence ID" value="NZ_MDEN01000065.1"/>
</dbReference>
<evidence type="ECO:0000259" key="10">
    <source>
        <dbReference type="PROSITE" id="PS50893"/>
    </source>
</evidence>
<protein>
    <submittedName>
        <fullName evidence="12">Molybdenum ABC transporter ATP-binding protein</fullName>
    </submittedName>
</protein>
<dbReference type="PANTHER" id="PTHR43514:SF10">
    <property type="entry name" value="MOLYBDENUM IMPORT ATP-BINDING PROTEIN MODC 2"/>
    <property type="match status" value="1"/>
</dbReference>